<reference evidence="2" key="1">
    <citation type="journal article" date="2012" name="PLoS ONE">
        <title>Sequencing and Analysis of Full-Length cDNAs, 5'-ESTs and 3'-ESTs from a Cartilaginous Fish, the Elephant Shark (Callorhinchus milii).</title>
        <authorList>
            <person name="Tan Y.Y."/>
            <person name="Kodzius R."/>
            <person name="Tay B.H."/>
            <person name="Tay A."/>
            <person name="Brenner S."/>
            <person name="Venkatesh B."/>
        </authorList>
    </citation>
    <scope>NUCLEOTIDE SEQUENCE</scope>
    <source>
        <tissue evidence="2">Liver</tissue>
    </source>
</reference>
<name>K4GAC0_CALMI</name>
<organism evidence="2">
    <name type="scientific">Callorhinchus milii</name>
    <name type="common">Ghost shark</name>
    <dbReference type="NCBI Taxonomy" id="7868"/>
    <lineage>
        <taxon>Eukaryota</taxon>
        <taxon>Metazoa</taxon>
        <taxon>Chordata</taxon>
        <taxon>Craniata</taxon>
        <taxon>Vertebrata</taxon>
        <taxon>Chondrichthyes</taxon>
        <taxon>Holocephali</taxon>
        <taxon>Chimaeriformes</taxon>
        <taxon>Callorhinchidae</taxon>
        <taxon>Callorhinchus</taxon>
    </lineage>
</organism>
<evidence type="ECO:0000256" key="1">
    <source>
        <dbReference type="SAM" id="SignalP"/>
    </source>
</evidence>
<proteinExistence type="evidence at transcript level"/>
<evidence type="ECO:0000313" key="2">
    <source>
        <dbReference type="EMBL" id="AFM90144.1"/>
    </source>
</evidence>
<feature type="signal peptide" evidence="1">
    <location>
        <begin position="1"/>
        <end position="16"/>
    </location>
</feature>
<sequence>MQLILLFVLCFVAANASSSQRQTEAFPHDITRQSELTRLYNTPVVRAESLRRPLGSLSWMLGPFSHSGVRVTTDSGESWLIHKGDGFGRTSQTVVTHANHMSDRWRVVENTPVHGRTVGDFVRAGGSTYSLLRDNCHHAADRMMSCE</sequence>
<keyword evidence="1" id="KW-0732">Signal</keyword>
<accession>K4GAC0</accession>
<feature type="chain" id="PRO_5003878553" evidence="1">
    <location>
        <begin position="17"/>
        <end position="147"/>
    </location>
</feature>
<dbReference type="AlphaFoldDB" id="K4GAC0"/>
<dbReference type="EMBL" id="JX211830">
    <property type="protein sequence ID" value="AFM90144.1"/>
    <property type="molecule type" value="mRNA"/>
</dbReference>
<protein>
    <submittedName>
        <fullName evidence="2">Uncharacterized protein</fullName>
    </submittedName>
</protein>